<reference evidence="2" key="1">
    <citation type="journal article" date="2023" name="G3 (Bethesda)">
        <title>Whole genome assembly and annotation of the endangered Caribbean coral Acropora cervicornis.</title>
        <authorList>
            <person name="Selwyn J.D."/>
            <person name="Vollmer S.V."/>
        </authorList>
    </citation>
    <scope>NUCLEOTIDE SEQUENCE</scope>
    <source>
        <strain evidence="2">K2</strain>
    </source>
</reference>
<name>A0AAD9UXZ6_ACRCE</name>
<sequence>MGGSQSNLPQKPLGFEYMCIAIYTVDKLRIIRGGDYDISIVRQAIQESWPKGIKREVFAMNGVHEFKLKGRPFRSGSKSKEAKASRVMAERILHRLYRDGWKLQLSSNLTRTNDLTTWFFKKVSAQTFLSKPLLVVGLSSYNSLMIVNAPMELHQLFKDVIQRTYSIYKWKYKDDVLVIRLSGSPWHPDGKETVHSRVLLNTIIAELHQRQWKLYGNSNFKSDANTFFFEHDPNLLLGQPSPQFLISLNSTDLIRVINAPENLISAVRSTIQRNWSKGIQRERAYAGSWEFKLEGTPWWADGTEAVKSRYLVLKLMEALQEYSWSPVAAFDSSRKVSDKSTLLFRQSQPKQSPFFCISLNESDKLRLINAPEDVKKLCQEVIQSQYVLGIQRVQTYGRSVEFKLFRNPWNCGTDGHDGIHGRNMLLHLISALGSRSWAPLLSADVSAKCMQEENGPDYPIDVDSIFFTYDPLAAPGPLPAPPAYAQPYPQGLGQPNSQLPPQGFGQPYPQAPAYGFTPQDSAMGGNQSNLPQKPLGFEYMCIAIHSEDKLRIILGGDYEIRYPFSYVSSSNDAKACRGMAERILHRLYRDGWKLQLSSNLTRTNDMTTWFFKKVSVQTFPSKPLLVVGLSSYDSLMIVNAPMELHQLFKDVIERTWPNGIQKWNYKDDVLVIKLKGYPWNPDGEDTVHSRALLNKVIADLHQRQWKLYGNSNFKSEANTFFFEHDPNLPPGQPSPPQFLISFNSTDLLRVINAPQNLISAVRSTIQSSWLRGIQRESSYAGSWEFKLKGTPWWADGEEAVESRYLILKLMEALQAYGWNPVAAFDSSIKGSDKSTLVFRQSQPRQSPFFCISLNESDKLRLINTPEDVTKLCQDVIQSQYVLGIPRVQTYGRSLEFKLLCNPWNSGIDGHDGIHGTNMLLHLISALGSRSWAPVLSADVCAKYVHQKDGPGFPIDVDSIFFTYDPLAVTGPPPVPPAYAQPYPQGLGQPNSQPPPQGFGQPYPQGLGQPYSQPPPQGFGQSYPQAPGYGFAPQGAPPPFNPSYGAPPPSQ</sequence>
<comment type="caution">
    <text evidence="2">The sequence shown here is derived from an EMBL/GenBank/DDBJ whole genome shotgun (WGS) entry which is preliminary data.</text>
</comment>
<feature type="compositionally biased region" description="Pro residues" evidence="1">
    <location>
        <begin position="1034"/>
        <end position="1050"/>
    </location>
</feature>
<organism evidence="2 3">
    <name type="scientific">Acropora cervicornis</name>
    <name type="common">Staghorn coral</name>
    <dbReference type="NCBI Taxonomy" id="6130"/>
    <lineage>
        <taxon>Eukaryota</taxon>
        <taxon>Metazoa</taxon>
        <taxon>Cnidaria</taxon>
        <taxon>Anthozoa</taxon>
        <taxon>Hexacorallia</taxon>
        <taxon>Scleractinia</taxon>
        <taxon>Astrocoeniina</taxon>
        <taxon>Acroporidae</taxon>
        <taxon>Acropora</taxon>
    </lineage>
</organism>
<dbReference type="EMBL" id="JARQWQ010000073">
    <property type="protein sequence ID" value="KAK2554011.1"/>
    <property type="molecule type" value="Genomic_DNA"/>
</dbReference>
<feature type="compositionally biased region" description="Low complexity" evidence="1">
    <location>
        <begin position="997"/>
        <end position="1010"/>
    </location>
</feature>
<dbReference type="PANTHER" id="PTHR38696:SF1">
    <property type="entry name" value="MEDIATOR OF RNA POLYMERASE II TRANSCRIPTION SUBUNIT 13"/>
    <property type="match status" value="1"/>
</dbReference>
<protein>
    <submittedName>
        <fullName evidence="2">Uncharacterized protein</fullName>
    </submittedName>
</protein>
<reference evidence="2" key="2">
    <citation type="journal article" date="2023" name="Science">
        <title>Genomic signatures of disease resistance in endangered staghorn corals.</title>
        <authorList>
            <person name="Vollmer S.V."/>
            <person name="Selwyn J.D."/>
            <person name="Despard B.A."/>
            <person name="Roesel C.L."/>
        </authorList>
    </citation>
    <scope>NUCLEOTIDE SEQUENCE</scope>
    <source>
        <strain evidence="2">K2</strain>
    </source>
</reference>
<gene>
    <name evidence="2" type="ORF">P5673_024725</name>
</gene>
<evidence type="ECO:0000313" key="2">
    <source>
        <dbReference type="EMBL" id="KAK2554011.1"/>
    </source>
</evidence>
<evidence type="ECO:0000313" key="3">
    <source>
        <dbReference type="Proteomes" id="UP001249851"/>
    </source>
</evidence>
<feature type="compositionally biased region" description="Low complexity" evidence="1">
    <location>
        <begin position="979"/>
        <end position="990"/>
    </location>
</feature>
<dbReference type="Proteomes" id="UP001249851">
    <property type="component" value="Unassembled WGS sequence"/>
</dbReference>
<feature type="region of interest" description="Disordered" evidence="1">
    <location>
        <begin position="972"/>
        <end position="1050"/>
    </location>
</feature>
<dbReference type="PANTHER" id="PTHR38696">
    <property type="entry name" value="MEDIATOR OF RNA POLYMERASE II TRANSCRIPTION SUBUNIT 13"/>
    <property type="match status" value="1"/>
</dbReference>
<evidence type="ECO:0000256" key="1">
    <source>
        <dbReference type="SAM" id="MobiDB-lite"/>
    </source>
</evidence>
<accession>A0AAD9UXZ6</accession>
<dbReference type="AlphaFoldDB" id="A0AAD9UXZ6"/>
<proteinExistence type="predicted"/>
<keyword evidence="3" id="KW-1185">Reference proteome</keyword>
<feature type="region of interest" description="Disordered" evidence="1">
    <location>
        <begin position="483"/>
        <end position="504"/>
    </location>
</feature>